<gene>
    <name evidence="1" type="ORF">ACFOZ5_03665</name>
</gene>
<accession>A0ABV8QCQ0</accession>
<dbReference type="PROSITE" id="PS51257">
    <property type="entry name" value="PROKAR_LIPOPROTEIN"/>
    <property type="match status" value="1"/>
</dbReference>
<evidence type="ECO:0000313" key="2">
    <source>
        <dbReference type="Proteomes" id="UP001595798"/>
    </source>
</evidence>
<evidence type="ECO:0008006" key="3">
    <source>
        <dbReference type="Google" id="ProtNLM"/>
    </source>
</evidence>
<keyword evidence="2" id="KW-1185">Reference proteome</keyword>
<reference evidence="2" key="1">
    <citation type="journal article" date="2019" name="Int. J. Syst. Evol. Microbiol.">
        <title>The Global Catalogue of Microorganisms (GCM) 10K type strain sequencing project: providing services to taxonomists for standard genome sequencing and annotation.</title>
        <authorList>
            <consortium name="The Broad Institute Genomics Platform"/>
            <consortium name="The Broad Institute Genome Sequencing Center for Infectious Disease"/>
            <person name="Wu L."/>
            <person name="Ma J."/>
        </authorList>
    </citation>
    <scope>NUCLEOTIDE SEQUENCE [LARGE SCALE GENOMIC DNA]</scope>
    <source>
        <strain evidence="2">CECT 7297</strain>
    </source>
</reference>
<name>A0ABV8QCQ0_9GAMM</name>
<protein>
    <recommendedName>
        <fullName evidence="3">Lipoprotein</fullName>
    </recommendedName>
</protein>
<dbReference type="Proteomes" id="UP001595798">
    <property type="component" value="Unassembled WGS sequence"/>
</dbReference>
<proteinExistence type="predicted"/>
<organism evidence="1 2">
    <name type="scientific">Marinobacter lacisalsi</name>
    <dbReference type="NCBI Taxonomy" id="475979"/>
    <lineage>
        <taxon>Bacteria</taxon>
        <taxon>Pseudomonadati</taxon>
        <taxon>Pseudomonadota</taxon>
        <taxon>Gammaproteobacteria</taxon>
        <taxon>Pseudomonadales</taxon>
        <taxon>Marinobacteraceae</taxon>
        <taxon>Marinobacter</taxon>
    </lineage>
</organism>
<dbReference type="EMBL" id="JBHSDI010000007">
    <property type="protein sequence ID" value="MFC4258126.1"/>
    <property type="molecule type" value="Genomic_DNA"/>
</dbReference>
<comment type="caution">
    <text evidence="1">The sequence shown here is derived from an EMBL/GenBank/DDBJ whole genome shotgun (WGS) entry which is preliminary data.</text>
</comment>
<evidence type="ECO:0000313" key="1">
    <source>
        <dbReference type="EMBL" id="MFC4258126.1"/>
    </source>
</evidence>
<sequence>MPHSLKRPLTILLIGLLSGCATPPWLKDVWDRPHYEEVELTQDEHVRLGYLARYLAESDTRAKLESQILQTDYVRQWDAGDYSTATSMATDAVQGQIASDLGAELGAVVLVLGLMSGDGSMEYISQAFLPAEIDGEIIPSVKAARIATNALIRKRLEQVATALDTTLECVQGCDNHPDSIFTLKLPANKPDERFIYWPADIVITVDVGGLTAVSPKDPVSSLVGFPVAWKTQPGNSAAVRLYSNGSYDKNGQLEFEPNPGNRKIDPIVKHDMEPTALGLSILRTVYSDAHLLWGSQSMHPGMIFFDDQVHGFISNGRVAFVNQKVEITRLAPGNPGHVPATSHEEQK</sequence>
<dbReference type="RefSeq" id="WP_379885489.1">
    <property type="nucleotide sequence ID" value="NZ_JBHSDI010000007.1"/>
</dbReference>